<gene>
    <name evidence="4" type="ORF">EJ08DRAFT_657991</name>
</gene>
<keyword evidence="2" id="KW-0813">Transport</keyword>
<dbReference type="EMBL" id="MU007019">
    <property type="protein sequence ID" value="KAF2433872.1"/>
    <property type="molecule type" value="Genomic_DNA"/>
</dbReference>
<dbReference type="Pfam" id="PF08700">
    <property type="entry name" value="VPS51_Exo84_N"/>
    <property type="match status" value="1"/>
</dbReference>
<dbReference type="GO" id="GO:0000938">
    <property type="term" value="C:GARP complex"/>
    <property type="evidence" value="ECO:0007669"/>
    <property type="project" value="UniProtKB-UniRule"/>
</dbReference>
<dbReference type="InterPro" id="IPR014812">
    <property type="entry name" value="Vps51"/>
</dbReference>
<organism evidence="4 5">
    <name type="scientific">Tothia fuscella</name>
    <dbReference type="NCBI Taxonomy" id="1048955"/>
    <lineage>
        <taxon>Eukaryota</taxon>
        <taxon>Fungi</taxon>
        <taxon>Dikarya</taxon>
        <taxon>Ascomycota</taxon>
        <taxon>Pezizomycotina</taxon>
        <taxon>Dothideomycetes</taxon>
        <taxon>Pleosporomycetidae</taxon>
        <taxon>Venturiales</taxon>
        <taxon>Cylindrosympodiaceae</taxon>
        <taxon>Tothia</taxon>
    </lineage>
</organism>
<comment type="subunit">
    <text evidence="2">Component of the Golgi-associated retrograde protein (GARP) complex.</text>
</comment>
<dbReference type="PANTHER" id="PTHR15954:SF4">
    <property type="entry name" value="VACUOLAR PROTEIN SORTING-ASSOCIATED PROTEIN 51 HOMOLOG"/>
    <property type="match status" value="1"/>
</dbReference>
<name>A0A9P4NY92_9PEZI</name>
<accession>A0A9P4NY92</accession>
<dbReference type="OrthoDB" id="203678at2759"/>
<dbReference type="Proteomes" id="UP000800235">
    <property type="component" value="Unassembled WGS sequence"/>
</dbReference>
<comment type="similarity">
    <text evidence="1 2">Belongs to the VPS51 family.</text>
</comment>
<dbReference type="PANTHER" id="PTHR15954">
    <property type="entry name" value="VACUOLAR PROTEIN SORTING-ASSOCIATED PROTEIN 51 HOMOLOG"/>
    <property type="match status" value="1"/>
</dbReference>
<feature type="region of interest" description="Disordered" evidence="3">
    <location>
        <begin position="1"/>
        <end position="51"/>
    </location>
</feature>
<dbReference type="GO" id="GO:0032456">
    <property type="term" value="P:endocytic recycling"/>
    <property type="evidence" value="ECO:0007669"/>
    <property type="project" value="TreeGrafter"/>
</dbReference>
<dbReference type="GO" id="GO:0007030">
    <property type="term" value="P:Golgi organization"/>
    <property type="evidence" value="ECO:0007669"/>
    <property type="project" value="UniProtKB-UniRule"/>
</dbReference>
<feature type="compositionally biased region" description="Low complexity" evidence="3">
    <location>
        <begin position="12"/>
        <end position="26"/>
    </location>
</feature>
<keyword evidence="2" id="KW-0445">Lipid transport</keyword>
<keyword evidence="2" id="KW-0333">Golgi apparatus</keyword>
<sequence>MATAPLSPSPRPSLSIRSPPSSRTSLDQPQSSQSSIRGNQITNPANPRRNRAALRDYYNLKAAAAAGEQPPSQHDEHASPLAELDRPGFEAGAYVRSLLEREGLEGLLRLENELVSEVRGLDGERKALVYDNYSKLIKATDTIRKMRTNMDPLTPATSTLAPAISHIAETTASLSTELSAHVASPTKLSTDPKEKQRQTVRWVLAAPTRLRKMVHYGGREAAEKEWDTVNGLLDRWKGTPGTDDVRKACEQAMAEADG</sequence>
<dbReference type="GO" id="GO:0042147">
    <property type="term" value="P:retrograde transport, endosome to Golgi"/>
    <property type="evidence" value="ECO:0007669"/>
    <property type="project" value="UniProtKB-UniRule"/>
</dbReference>
<dbReference type="GO" id="GO:0016020">
    <property type="term" value="C:membrane"/>
    <property type="evidence" value="ECO:0007669"/>
    <property type="project" value="TreeGrafter"/>
</dbReference>
<evidence type="ECO:0000313" key="5">
    <source>
        <dbReference type="Proteomes" id="UP000800235"/>
    </source>
</evidence>
<comment type="subcellular location">
    <subcellularLocation>
        <location evidence="2">Golgi apparatus</location>
        <location evidence="2">trans-Golgi network</location>
    </subcellularLocation>
</comment>
<feature type="compositionally biased region" description="Polar residues" evidence="3">
    <location>
        <begin position="27"/>
        <end position="42"/>
    </location>
</feature>
<dbReference type="AlphaFoldDB" id="A0A9P4NY92"/>
<dbReference type="GO" id="GO:0048193">
    <property type="term" value="P:Golgi vesicle transport"/>
    <property type="evidence" value="ECO:0007669"/>
    <property type="project" value="TreeGrafter"/>
</dbReference>
<dbReference type="GO" id="GO:1990745">
    <property type="term" value="C:EARP complex"/>
    <property type="evidence" value="ECO:0007669"/>
    <property type="project" value="TreeGrafter"/>
</dbReference>
<comment type="function">
    <text evidence="2">Acts as component of the GARP complex that is involved in retrograde transport from early and late endosomes to the trans-Golgi network (TGN).</text>
</comment>
<comment type="caution">
    <text evidence="4">The sequence shown here is derived from an EMBL/GenBank/DDBJ whole genome shotgun (WGS) entry which is preliminary data.</text>
</comment>
<evidence type="ECO:0000256" key="2">
    <source>
        <dbReference type="RuleBase" id="RU368010"/>
    </source>
</evidence>
<evidence type="ECO:0000256" key="3">
    <source>
        <dbReference type="SAM" id="MobiDB-lite"/>
    </source>
</evidence>
<dbReference type="GO" id="GO:0006869">
    <property type="term" value="P:lipid transport"/>
    <property type="evidence" value="ECO:0007669"/>
    <property type="project" value="UniProtKB-UniRule"/>
</dbReference>
<protein>
    <recommendedName>
        <fullName evidence="2">Vacuolar protein sorting-associated protein 51 homolog</fullName>
    </recommendedName>
</protein>
<keyword evidence="2" id="KW-0653">Protein transport</keyword>
<dbReference type="GO" id="GO:0015031">
    <property type="term" value="P:protein transport"/>
    <property type="evidence" value="ECO:0007669"/>
    <property type="project" value="UniProtKB-UniRule"/>
</dbReference>
<reference evidence="4" key="1">
    <citation type="journal article" date="2020" name="Stud. Mycol.">
        <title>101 Dothideomycetes genomes: a test case for predicting lifestyles and emergence of pathogens.</title>
        <authorList>
            <person name="Haridas S."/>
            <person name="Albert R."/>
            <person name="Binder M."/>
            <person name="Bloem J."/>
            <person name="Labutti K."/>
            <person name="Salamov A."/>
            <person name="Andreopoulos B."/>
            <person name="Baker S."/>
            <person name="Barry K."/>
            <person name="Bills G."/>
            <person name="Bluhm B."/>
            <person name="Cannon C."/>
            <person name="Castanera R."/>
            <person name="Culley D."/>
            <person name="Daum C."/>
            <person name="Ezra D."/>
            <person name="Gonzalez J."/>
            <person name="Henrissat B."/>
            <person name="Kuo A."/>
            <person name="Liang C."/>
            <person name="Lipzen A."/>
            <person name="Lutzoni F."/>
            <person name="Magnuson J."/>
            <person name="Mondo S."/>
            <person name="Nolan M."/>
            <person name="Ohm R."/>
            <person name="Pangilinan J."/>
            <person name="Park H.-J."/>
            <person name="Ramirez L."/>
            <person name="Alfaro M."/>
            <person name="Sun H."/>
            <person name="Tritt A."/>
            <person name="Yoshinaga Y."/>
            <person name="Zwiers L.-H."/>
            <person name="Turgeon B."/>
            <person name="Goodwin S."/>
            <person name="Spatafora J."/>
            <person name="Crous P."/>
            <person name="Grigoriev I."/>
        </authorList>
    </citation>
    <scope>NUCLEOTIDE SEQUENCE</scope>
    <source>
        <strain evidence="4">CBS 130266</strain>
    </source>
</reference>
<keyword evidence="5" id="KW-1185">Reference proteome</keyword>
<evidence type="ECO:0000313" key="4">
    <source>
        <dbReference type="EMBL" id="KAF2433872.1"/>
    </source>
</evidence>
<proteinExistence type="inferred from homology"/>
<dbReference type="GO" id="GO:0005829">
    <property type="term" value="C:cytosol"/>
    <property type="evidence" value="ECO:0007669"/>
    <property type="project" value="GOC"/>
</dbReference>
<evidence type="ECO:0000256" key="1">
    <source>
        <dbReference type="ARBA" id="ARBA00006080"/>
    </source>
</evidence>